<proteinExistence type="predicted"/>
<organism evidence="5 6">
    <name type="scientific">candidate division TA06 bacterium</name>
    <dbReference type="NCBI Taxonomy" id="2250710"/>
    <lineage>
        <taxon>Bacteria</taxon>
        <taxon>Bacteria division TA06</taxon>
    </lineage>
</organism>
<feature type="transmembrane region" description="Helical" evidence="2">
    <location>
        <begin position="6"/>
        <end position="27"/>
    </location>
</feature>
<comment type="caution">
    <text evidence="5">The sequence shown here is derived from an EMBL/GenBank/DDBJ whole genome shotgun (WGS) entry which is preliminary data.</text>
</comment>
<accession>A0A933I7S4</accession>
<dbReference type="AlphaFoldDB" id="A0A933I7S4"/>
<reference evidence="5" key="1">
    <citation type="submission" date="2020-07" db="EMBL/GenBank/DDBJ databases">
        <title>Huge and variable diversity of episymbiotic CPR bacteria and DPANN archaea in groundwater ecosystems.</title>
        <authorList>
            <person name="He C.Y."/>
            <person name="Keren R."/>
            <person name="Whittaker M."/>
            <person name="Farag I.F."/>
            <person name="Doudna J."/>
            <person name="Cate J.H.D."/>
            <person name="Banfield J.F."/>
        </authorList>
    </citation>
    <scope>NUCLEOTIDE SEQUENCE</scope>
    <source>
        <strain evidence="5">NC_groundwater_1520_Pr4_B-0.1um_53_5</strain>
    </source>
</reference>
<name>A0A933I7S4_UNCT6</name>
<dbReference type="Pfam" id="PF07584">
    <property type="entry name" value="BatA"/>
    <property type="match status" value="1"/>
</dbReference>
<feature type="transmembrane region" description="Helical" evidence="2">
    <location>
        <begin position="602"/>
        <end position="620"/>
    </location>
</feature>
<keyword evidence="2" id="KW-0472">Membrane</keyword>
<gene>
    <name evidence="5" type="ORF">HY768_03100</name>
</gene>
<dbReference type="PANTHER" id="PTHR37464">
    <property type="entry name" value="BLL2463 PROTEIN"/>
    <property type="match status" value="1"/>
</dbReference>
<evidence type="ECO:0000256" key="2">
    <source>
        <dbReference type="SAM" id="Phobius"/>
    </source>
</evidence>
<feature type="domain" description="VWFA" evidence="4">
    <location>
        <begin position="97"/>
        <end position="199"/>
    </location>
</feature>
<keyword evidence="2" id="KW-1133">Transmembrane helix</keyword>
<dbReference type="SUPFAM" id="SSF53300">
    <property type="entry name" value="vWA-like"/>
    <property type="match status" value="1"/>
</dbReference>
<feature type="domain" description="Aerotolerance regulator N-terminal" evidence="3">
    <location>
        <begin position="4"/>
        <end position="79"/>
    </location>
</feature>
<protein>
    <submittedName>
        <fullName evidence="5">BatA domain-containing protein</fullName>
    </submittedName>
</protein>
<dbReference type="InterPro" id="IPR011933">
    <property type="entry name" value="Double_TM_dom"/>
</dbReference>
<dbReference type="Pfam" id="PF13519">
    <property type="entry name" value="VWA_2"/>
    <property type="match status" value="1"/>
</dbReference>
<feature type="region of interest" description="Disordered" evidence="1">
    <location>
        <begin position="522"/>
        <end position="550"/>
    </location>
</feature>
<dbReference type="CDD" id="cd00198">
    <property type="entry name" value="vWFA"/>
    <property type="match status" value="1"/>
</dbReference>
<evidence type="ECO:0000259" key="4">
    <source>
        <dbReference type="Pfam" id="PF13519"/>
    </source>
</evidence>
<keyword evidence="2" id="KW-0812">Transmembrane</keyword>
<dbReference type="InterPro" id="IPR024163">
    <property type="entry name" value="Aerotolerance_reg_N"/>
</dbReference>
<dbReference type="NCBIfam" id="TIGR02226">
    <property type="entry name" value="two_anch"/>
    <property type="match status" value="1"/>
</dbReference>
<evidence type="ECO:0000259" key="3">
    <source>
        <dbReference type="Pfam" id="PF07584"/>
    </source>
</evidence>
<dbReference type="EMBL" id="JACQXR010000039">
    <property type="protein sequence ID" value="MBI4726205.1"/>
    <property type="molecule type" value="Genomic_DNA"/>
</dbReference>
<evidence type="ECO:0000313" key="6">
    <source>
        <dbReference type="Proteomes" id="UP000736328"/>
    </source>
</evidence>
<dbReference type="PANTHER" id="PTHR37464:SF1">
    <property type="entry name" value="BLL2463 PROTEIN"/>
    <property type="match status" value="1"/>
</dbReference>
<evidence type="ECO:0000313" key="5">
    <source>
        <dbReference type="EMBL" id="MBI4726205.1"/>
    </source>
</evidence>
<dbReference type="Proteomes" id="UP000736328">
    <property type="component" value="Unassembled WGS sequence"/>
</dbReference>
<dbReference type="Gene3D" id="3.40.50.410">
    <property type="entry name" value="von Willebrand factor, type A domain"/>
    <property type="match status" value="1"/>
</dbReference>
<dbReference type="InterPro" id="IPR002035">
    <property type="entry name" value="VWF_A"/>
</dbReference>
<evidence type="ECO:0000256" key="1">
    <source>
        <dbReference type="SAM" id="MobiDB-lite"/>
    </source>
</evidence>
<dbReference type="InterPro" id="IPR036465">
    <property type="entry name" value="vWFA_dom_sf"/>
</dbReference>
<sequence length="626" mass="67257">MPFLSFANPAGLLFLPLAGLPLLIHLFRRRRAGVIPFPDIRLLQQIQNAALRPSRIKEYLLLAVRTLVILLLALVLARPAVNLTLPGWLSGASQTCVIIMDNSDSMAAISQDTTLLDRAKQSARQVLKALGPNARTAVVSAVTCSPVVCGLASAATVERAVTALPQTELGTDLEGSIQTAARILETAGVSGGRIIIFSDLQKTAFGPKLSPLNKLPGDRPVTVYQIKPFRPLNNLIWQKVQVKPLINKIIVQAMVQGERLPQIGLAARGKTIYQTNSRPGQNGMITLSFGLPDRDSLYLFTAGDDLPLDDKYYLASVDKTKKNILLISDGPGGGPDYLYQAFAVMGQAGYSTKRVNTWEHQYSKGFDLAVIAKASIDKEIQAGALKLLHNGAGLLMAPPVNSDRDQYQELLKQFSDITLSGLADSLPHNIYRLNRSGNGEDILSDLSPADLEGVRIKTYWKAFTRQNAELTINRSDPVLIFGSGPKLKTAVLLAGGQPGFGDLVFKPAFLVMLLQTADRLTRKSARQSATGPDETNSGGNSEIRQKSGWGRINGGVSRAVNIAAAESDLTPASGAELKNILQNISWNPAGSGSGAFSGQSPASGLFLFFAGLMLLLEMIIRAASKK</sequence>
<feature type="compositionally biased region" description="Polar residues" evidence="1">
    <location>
        <begin position="526"/>
        <end position="542"/>
    </location>
</feature>
<feature type="transmembrane region" description="Helical" evidence="2">
    <location>
        <begin position="59"/>
        <end position="77"/>
    </location>
</feature>